<reference evidence="1 2" key="1">
    <citation type="submission" date="2016-07" db="EMBL/GenBank/DDBJ databases">
        <title>Pervasive Adenine N6-methylation of Active Genes in Fungi.</title>
        <authorList>
            <consortium name="DOE Joint Genome Institute"/>
            <person name="Mondo S.J."/>
            <person name="Dannebaum R.O."/>
            <person name="Kuo R.C."/>
            <person name="Labutti K."/>
            <person name="Haridas S."/>
            <person name="Kuo A."/>
            <person name="Salamov A."/>
            <person name="Ahrendt S.R."/>
            <person name="Lipzen A."/>
            <person name="Sullivan W."/>
            <person name="Andreopoulos W.B."/>
            <person name="Clum A."/>
            <person name="Lindquist E."/>
            <person name="Daum C."/>
            <person name="Ramamoorthy G.K."/>
            <person name="Gryganskyi A."/>
            <person name="Culley D."/>
            <person name="Magnuson J.K."/>
            <person name="James T.Y."/>
            <person name="O'Malley M.A."/>
            <person name="Stajich J.E."/>
            <person name="Spatafora J.W."/>
            <person name="Visel A."/>
            <person name="Grigoriev I.V."/>
        </authorList>
    </citation>
    <scope>NUCLEOTIDE SEQUENCE [LARGE SCALE GENOMIC DNA]</scope>
    <source>
        <strain evidence="1 2">NRRL 2496</strain>
    </source>
</reference>
<accession>A0A1X2H4L6</accession>
<dbReference type="Proteomes" id="UP000242180">
    <property type="component" value="Unassembled WGS sequence"/>
</dbReference>
<name>A0A1X2H4L6_SYNRA</name>
<protein>
    <submittedName>
        <fullName evidence="1">Uncharacterized protein</fullName>
    </submittedName>
</protein>
<evidence type="ECO:0000313" key="1">
    <source>
        <dbReference type="EMBL" id="ORY93311.1"/>
    </source>
</evidence>
<sequence length="122" mass="13808">MPWSTCIVANCASYITKMSFSFLLSLQAIDALCSMYINFQSPPPYKRRRRRRLVLLLSCSSGPRIKDKVAHTWWRKDESANGVCIAVRLTKMTCMIMERCAAPFDPFSSSHAYMSPLSMASA</sequence>
<dbReference type="AlphaFoldDB" id="A0A1X2H4L6"/>
<organism evidence="1 2">
    <name type="scientific">Syncephalastrum racemosum</name>
    <name type="common">Filamentous fungus</name>
    <dbReference type="NCBI Taxonomy" id="13706"/>
    <lineage>
        <taxon>Eukaryota</taxon>
        <taxon>Fungi</taxon>
        <taxon>Fungi incertae sedis</taxon>
        <taxon>Mucoromycota</taxon>
        <taxon>Mucoromycotina</taxon>
        <taxon>Mucoromycetes</taxon>
        <taxon>Mucorales</taxon>
        <taxon>Syncephalastraceae</taxon>
        <taxon>Syncephalastrum</taxon>
    </lineage>
</organism>
<keyword evidence="2" id="KW-1185">Reference proteome</keyword>
<dbReference type="InParanoid" id="A0A1X2H4L6"/>
<proteinExistence type="predicted"/>
<dbReference type="EMBL" id="MCGN01000009">
    <property type="protein sequence ID" value="ORY93311.1"/>
    <property type="molecule type" value="Genomic_DNA"/>
</dbReference>
<evidence type="ECO:0000313" key="2">
    <source>
        <dbReference type="Proteomes" id="UP000242180"/>
    </source>
</evidence>
<gene>
    <name evidence="1" type="ORF">BCR43DRAFT_372846</name>
</gene>
<comment type="caution">
    <text evidence="1">The sequence shown here is derived from an EMBL/GenBank/DDBJ whole genome shotgun (WGS) entry which is preliminary data.</text>
</comment>